<dbReference type="PANTHER" id="PTHR11390:SF26">
    <property type="entry name" value="DNA TOPOISOMERASE 1"/>
    <property type="match status" value="1"/>
</dbReference>
<dbReference type="HAMAP" id="MF_00952">
    <property type="entry name" value="Topoisom_1_prok"/>
    <property type="match status" value="1"/>
</dbReference>
<feature type="compositionally biased region" description="Low complexity" evidence="13">
    <location>
        <begin position="680"/>
        <end position="692"/>
    </location>
</feature>
<feature type="site" description="Interaction with DNA" evidence="12">
    <location>
        <position position="501"/>
    </location>
</feature>
<evidence type="ECO:0000259" key="15">
    <source>
        <dbReference type="PROSITE" id="PS52039"/>
    </source>
</evidence>
<proteinExistence type="inferred from homology"/>
<dbReference type="EC" id="5.6.2.1" evidence="12"/>
<accession>A0A7T9DJT2</accession>
<comment type="similarity">
    <text evidence="3 12">Belongs to the type IA topoisomerase family.</text>
</comment>
<dbReference type="GO" id="GO:0008270">
    <property type="term" value="F:zinc ion binding"/>
    <property type="evidence" value="ECO:0007669"/>
    <property type="project" value="UniProtKB-KW"/>
</dbReference>
<dbReference type="PROSITE" id="PS00396">
    <property type="entry name" value="TOPO_IA_1"/>
    <property type="match status" value="1"/>
</dbReference>
<dbReference type="InterPro" id="IPR005739">
    <property type="entry name" value="TopoI_arch"/>
</dbReference>
<dbReference type="Gene3D" id="3.40.50.140">
    <property type="match status" value="1"/>
</dbReference>
<dbReference type="Gene3D" id="1.10.290.10">
    <property type="entry name" value="Topoisomerase I, domain 4"/>
    <property type="match status" value="1"/>
</dbReference>
<dbReference type="PRINTS" id="PR00417">
    <property type="entry name" value="PRTPISMRASEI"/>
</dbReference>
<dbReference type="InterPro" id="IPR000380">
    <property type="entry name" value="Topo_IA"/>
</dbReference>
<dbReference type="Gene3D" id="1.10.460.10">
    <property type="entry name" value="Topoisomerase I, domain 2"/>
    <property type="match status" value="1"/>
</dbReference>
<feature type="site" description="Interaction with DNA" evidence="12">
    <location>
        <position position="54"/>
    </location>
</feature>
<dbReference type="Gene3D" id="2.70.20.10">
    <property type="entry name" value="Topoisomerase I, domain 3"/>
    <property type="match status" value="1"/>
</dbReference>
<dbReference type="InterPro" id="IPR013824">
    <property type="entry name" value="Topo_IA_cen_sub1"/>
</dbReference>
<evidence type="ECO:0000256" key="10">
    <source>
        <dbReference type="ARBA" id="ARBA00023125"/>
    </source>
</evidence>
<dbReference type="CDD" id="cd00186">
    <property type="entry name" value="TOP1Ac"/>
    <property type="match status" value="1"/>
</dbReference>
<dbReference type="InterPro" id="IPR034144">
    <property type="entry name" value="TOPRIM_TopoIII"/>
</dbReference>
<dbReference type="Pfam" id="PF01131">
    <property type="entry name" value="Topoisom_bac"/>
    <property type="match status" value="1"/>
</dbReference>
<dbReference type="SUPFAM" id="SSF56712">
    <property type="entry name" value="Prokaryotic type I DNA topoisomerase"/>
    <property type="match status" value="1"/>
</dbReference>
<evidence type="ECO:0000256" key="5">
    <source>
        <dbReference type="ARBA" id="ARBA00022737"/>
    </source>
</evidence>
<dbReference type="Pfam" id="PF01396">
    <property type="entry name" value="Zn_ribbon_Top1"/>
    <property type="match status" value="1"/>
</dbReference>
<keyword evidence="6" id="KW-0863">Zinc-finger</keyword>
<keyword evidence="10 12" id="KW-0238">DNA-binding</keyword>
<keyword evidence="9 12" id="KW-0799">Topoisomerase</keyword>
<dbReference type="EMBL" id="CP064981">
    <property type="protein sequence ID" value="QQR92635.1"/>
    <property type="molecule type" value="Genomic_DNA"/>
</dbReference>
<dbReference type="SMART" id="SM00437">
    <property type="entry name" value="TOP1Ac"/>
    <property type="match status" value="1"/>
</dbReference>
<dbReference type="InterPro" id="IPR003602">
    <property type="entry name" value="Topo_IA_DNA-bd_dom"/>
</dbReference>
<dbReference type="PANTHER" id="PTHR11390">
    <property type="entry name" value="PROKARYOTIC DNA TOPOISOMERASE"/>
    <property type="match status" value="1"/>
</dbReference>
<dbReference type="GO" id="GO:0005694">
    <property type="term" value="C:chromosome"/>
    <property type="evidence" value="ECO:0007669"/>
    <property type="project" value="InterPro"/>
</dbReference>
<dbReference type="AlphaFoldDB" id="A0A7T9DJT2"/>
<evidence type="ECO:0000256" key="1">
    <source>
        <dbReference type="ARBA" id="ARBA00000213"/>
    </source>
</evidence>
<keyword evidence="5" id="KW-0677">Repeat</keyword>
<evidence type="ECO:0000256" key="13">
    <source>
        <dbReference type="SAM" id="MobiDB-lite"/>
    </source>
</evidence>
<evidence type="ECO:0000256" key="6">
    <source>
        <dbReference type="ARBA" id="ARBA00022771"/>
    </source>
</evidence>
<dbReference type="InterPro" id="IPR003601">
    <property type="entry name" value="Topo_IA_2"/>
</dbReference>
<dbReference type="InterPro" id="IPR006171">
    <property type="entry name" value="TOPRIM_dom"/>
</dbReference>
<gene>
    <name evidence="12" type="primary">topA</name>
    <name evidence="16" type="ORF">IPJ89_00105</name>
</gene>
<evidence type="ECO:0000256" key="9">
    <source>
        <dbReference type="ARBA" id="ARBA00023029"/>
    </source>
</evidence>
<comment type="subunit">
    <text evidence="12">Monomer.</text>
</comment>
<dbReference type="PROSITE" id="PS50880">
    <property type="entry name" value="TOPRIM"/>
    <property type="match status" value="1"/>
</dbReference>
<comment type="cofactor">
    <cofactor evidence="2">
        <name>Mg(2+)</name>
        <dbReference type="ChEBI" id="CHEBI:18420"/>
    </cofactor>
</comment>
<dbReference type="InterPro" id="IPR023406">
    <property type="entry name" value="Topo_IA_AS"/>
</dbReference>
<comment type="catalytic activity">
    <reaction evidence="1 12">
        <text>ATP-independent breakage of single-stranded DNA, followed by passage and rejoining.</text>
        <dbReference type="EC" id="5.6.2.1"/>
    </reaction>
</comment>
<feature type="region of interest" description="Disordered" evidence="13">
    <location>
        <begin position="676"/>
        <end position="706"/>
    </location>
</feature>
<feature type="site" description="Interaction with DNA" evidence="12">
    <location>
        <position position="318"/>
    </location>
</feature>
<dbReference type="NCBIfam" id="TIGR01057">
    <property type="entry name" value="topA_arch"/>
    <property type="match status" value="1"/>
</dbReference>
<feature type="region of interest" description="Interaction with DNA" evidence="12">
    <location>
        <begin position="195"/>
        <end position="200"/>
    </location>
</feature>
<dbReference type="SMART" id="SM00493">
    <property type="entry name" value="TOPRIM"/>
    <property type="match status" value="1"/>
</dbReference>
<dbReference type="InterPro" id="IPR013826">
    <property type="entry name" value="Topo_IA_cen_sub3"/>
</dbReference>
<dbReference type="Pfam" id="PF01751">
    <property type="entry name" value="Toprim"/>
    <property type="match status" value="1"/>
</dbReference>
<name>A0A7T9DJT2_9ARCH</name>
<dbReference type="InterPro" id="IPR013498">
    <property type="entry name" value="Topo_IA_Znf"/>
</dbReference>
<dbReference type="PROSITE" id="PS52039">
    <property type="entry name" value="TOPO_IA_2"/>
    <property type="match status" value="1"/>
</dbReference>
<dbReference type="CDD" id="cd03362">
    <property type="entry name" value="TOPRIM_TopoIA_TopoIII"/>
    <property type="match status" value="1"/>
</dbReference>
<organism evidence="16">
    <name type="scientific">Candidatus Iainarchaeum sp</name>
    <dbReference type="NCBI Taxonomy" id="3101447"/>
    <lineage>
        <taxon>Archaea</taxon>
        <taxon>Candidatus Iainarchaeota</taxon>
        <taxon>Candidatus Iainarchaeia</taxon>
        <taxon>Candidatus Iainarchaeales</taxon>
        <taxon>Candidatus Iainarchaeaceae</taxon>
        <taxon>Candidatus Iainarchaeum</taxon>
    </lineage>
</organism>
<feature type="site" description="Interaction with DNA" evidence="12">
    <location>
        <position position="167"/>
    </location>
</feature>
<reference evidence="16" key="1">
    <citation type="submission" date="2020-11" db="EMBL/GenBank/DDBJ databases">
        <title>Connecting structure to function with the recovery of over 1000 high-quality activated sludge metagenome-assembled genomes encoding full-length rRNA genes using long-read sequencing.</title>
        <authorList>
            <person name="Singleton C.M."/>
            <person name="Petriglieri F."/>
            <person name="Kristensen J.M."/>
            <person name="Kirkegaard R.H."/>
            <person name="Michaelsen T.Y."/>
            <person name="Andersen M.H."/>
            <person name="Karst S.M."/>
            <person name="Dueholm M.S."/>
            <person name="Nielsen P.H."/>
            <person name="Albertsen M."/>
        </authorList>
    </citation>
    <scope>NUCLEOTIDE SEQUENCE</scope>
    <source>
        <strain evidence="16">Fred_18-Q3-R57-64_BAT3C.431</strain>
    </source>
</reference>
<feature type="domain" description="Topo IA-type catalytic" evidence="15">
    <location>
        <begin position="157"/>
        <end position="568"/>
    </location>
</feature>
<feature type="active site" description="O-(5'-phospho-DNA)-tyrosine intermediate" evidence="12">
    <location>
        <position position="316"/>
    </location>
</feature>
<comment type="function">
    <text evidence="12">Releases the supercoiling and torsional tension of DNA, which is introduced during the DNA replication and transcription, by transiently cleaving and rejoining one strand of the DNA duplex. Introduces a single-strand break via transesterification at a target site in duplex DNA. The scissile phosphodiester is attacked by the catalytic tyrosine of the enzyme, resulting in the formation of a DNA-(5'-phosphotyrosyl)-enzyme intermediate and the expulsion of a 3'-OH DNA strand. The free DNA strand then undergoes passage around the unbroken strand, thus removing DNA supercoils. Finally, in the religation step, the DNA 3'-OH attacks the covalent intermediate to expel the active-site tyrosine and restore the DNA phosphodiester backbone.</text>
</comment>
<dbReference type="FunFam" id="1.10.290.10:FF:000003">
    <property type="entry name" value="DNA topoisomerase"/>
    <property type="match status" value="1"/>
</dbReference>
<dbReference type="InterPro" id="IPR028612">
    <property type="entry name" value="Topoisom_1_IA"/>
</dbReference>
<evidence type="ECO:0000256" key="4">
    <source>
        <dbReference type="ARBA" id="ARBA00022723"/>
    </source>
</evidence>
<dbReference type="SMART" id="SM00436">
    <property type="entry name" value="TOP1Bc"/>
    <property type="match status" value="1"/>
</dbReference>
<feature type="compositionally biased region" description="Basic residues" evidence="13">
    <location>
        <begin position="696"/>
        <end position="706"/>
    </location>
</feature>
<evidence type="ECO:0000256" key="3">
    <source>
        <dbReference type="ARBA" id="ARBA00009446"/>
    </source>
</evidence>
<keyword evidence="8" id="KW-0460">Magnesium</keyword>
<evidence type="ECO:0000256" key="2">
    <source>
        <dbReference type="ARBA" id="ARBA00001946"/>
    </source>
</evidence>
<feature type="site" description="Interaction with DNA" evidence="12">
    <location>
        <position position="171"/>
    </location>
</feature>
<evidence type="ECO:0000256" key="12">
    <source>
        <dbReference type="HAMAP-Rule" id="MF_00952"/>
    </source>
</evidence>
<dbReference type="GO" id="GO:0006265">
    <property type="term" value="P:DNA topological change"/>
    <property type="evidence" value="ECO:0007669"/>
    <property type="project" value="UniProtKB-UniRule"/>
</dbReference>
<evidence type="ECO:0000256" key="8">
    <source>
        <dbReference type="ARBA" id="ARBA00022842"/>
    </source>
</evidence>
<protein>
    <recommendedName>
        <fullName evidence="12">DNA topoisomerase 1</fullName>
        <ecNumber evidence="12">5.6.2.1</ecNumber>
    </recommendedName>
    <alternativeName>
        <fullName evidence="12">DNA topoisomerase I</fullName>
    </alternativeName>
</protein>
<dbReference type="Proteomes" id="UP000596004">
    <property type="component" value="Chromosome"/>
</dbReference>
<evidence type="ECO:0000256" key="7">
    <source>
        <dbReference type="ARBA" id="ARBA00022833"/>
    </source>
</evidence>
<feature type="site" description="Interaction with DNA" evidence="12">
    <location>
        <position position="168"/>
    </location>
</feature>
<evidence type="ECO:0000313" key="16">
    <source>
        <dbReference type="EMBL" id="QQR92635.1"/>
    </source>
</evidence>
<dbReference type="GO" id="GO:0003677">
    <property type="term" value="F:DNA binding"/>
    <property type="evidence" value="ECO:0007669"/>
    <property type="project" value="UniProtKB-KW"/>
</dbReference>
<feature type="region of interest" description="Disordered" evidence="13">
    <location>
        <begin position="358"/>
        <end position="377"/>
    </location>
</feature>
<evidence type="ECO:0000256" key="11">
    <source>
        <dbReference type="ARBA" id="ARBA00023235"/>
    </source>
</evidence>
<dbReference type="NCBIfam" id="NF005555">
    <property type="entry name" value="PRK07220.1"/>
    <property type="match status" value="1"/>
</dbReference>
<dbReference type="InterPro" id="IPR013825">
    <property type="entry name" value="Topo_IA_cen_sub2"/>
</dbReference>
<keyword evidence="7" id="KW-0862">Zinc</keyword>
<keyword evidence="11 12" id="KW-0413">Isomerase</keyword>
<dbReference type="InterPro" id="IPR023405">
    <property type="entry name" value="Topo_IA_core_domain"/>
</dbReference>
<keyword evidence="4" id="KW-0479">Metal-binding</keyword>
<dbReference type="GO" id="GO:0006281">
    <property type="term" value="P:DNA repair"/>
    <property type="evidence" value="ECO:0007669"/>
    <property type="project" value="TreeGrafter"/>
</dbReference>
<sequence length="706" mass="79144">MAAHIIIAEKSIAGERIAQILADSKVITKAHGRARYFELEFKKKPTIVLPLKGHIVEVDFPKKYSYWKGTDLKELVNAPIDYNPAELEIAHLLRSLGKEAQTVTIATDADREGESIGVEALRILQQTNPSAKVDRAYFSAMTPKELQKSFAELVDVDYNLSDSADSRREIDLVWGAVLTRYISIMGNRMGKDFISVGRVQTPVLALIVNREKERLAFEKKPYWEIIAHSEKDKIKFEAAHKEGKFWEEVKANSVYAKVKDAKEGLVKSISTKTRTLARPIPFNTTQFLRSATTLGMSAGQAMNIAESLYMQGFISYPRTDCSAYPESLNLKELLESLNAHAPYAPFVKQILAKPLNPSRGTETKDHPPIHPTRVPPQSLGEREWKVFELIARRFLATFMDDAQTENVSVEIDIHREPFIANGQTIIFAGWKAVYPYSALNETILPKLKEGELIPILKVDLLGKETQPPARYSQSALLKLMEENNLGTKATRAEIINKLYARGYISGLKSIEPNQIAFAVIDSLEKHCHIVTEPKMTAELEKEMDRVAEGKQKKIKVVDDSRKLLLEVLDQLLLHKMEVASDLRKAFMHQDVMAICPLDGGNLIIRKAAASGKRFLGCGNYPNCKQTYSLPQKGSLLRLNKNCPICKAPMIKLRGKKFNLEICLNMNCASKDEWKKKQAEKAAAPATPVGTPATPKPRVRKTTAKKV</sequence>
<comment type="caution">
    <text evidence="12">Lacks conserved residue(s) required for the propagation of feature annotation.</text>
</comment>
<dbReference type="GO" id="GO:0003917">
    <property type="term" value="F:DNA topoisomerase type I (single strand cut, ATP-independent) activity"/>
    <property type="evidence" value="ECO:0007669"/>
    <property type="project" value="UniProtKB-UniRule"/>
</dbReference>
<feature type="domain" description="Toprim" evidence="14">
    <location>
        <begin position="3"/>
        <end position="139"/>
    </location>
</feature>
<dbReference type="InterPro" id="IPR013497">
    <property type="entry name" value="Topo_IA_cen"/>
</dbReference>
<evidence type="ECO:0000259" key="14">
    <source>
        <dbReference type="PROSITE" id="PS50880"/>
    </source>
</evidence>
<dbReference type="GO" id="GO:0006310">
    <property type="term" value="P:DNA recombination"/>
    <property type="evidence" value="ECO:0007669"/>
    <property type="project" value="TreeGrafter"/>
</dbReference>
<dbReference type="Gene3D" id="3.30.65.10">
    <property type="entry name" value="Bacterial Topoisomerase I, domain 1"/>
    <property type="match status" value="1"/>
</dbReference>